<keyword evidence="2" id="KW-1185">Reference proteome</keyword>
<dbReference type="Proteomes" id="UP000039865">
    <property type="component" value="Unassembled WGS sequence"/>
</dbReference>
<evidence type="ECO:0000313" key="1">
    <source>
        <dbReference type="EMBL" id="CDW77957.1"/>
    </source>
</evidence>
<sequence>MNHYAPRIVSDKIYSADEVYDKTNSFQRLLDVPFRSLIPEHLRGHNKYGNLGNQNKFIYKGAFLYKPTRDGLQIV</sequence>
<reference evidence="1 2" key="1">
    <citation type="submission" date="2014-06" db="EMBL/GenBank/DDBJ databases">
        <authorList>
            <person name="Swart Estienne"/>
        </authorList>
    </citation>
    <scope>NUCLEOTIDE SEQUENCE [LARGE SCALE GENOMIC DNA]</scope>
    <source>
        <strain evidence="1 2">130c</strain>
    </source>
</reference>
<organism evidence="1 2">
    <name type="scientific">Stylonychia lemnae</name>
    <name type="common">Ciliate</name>
    <dbReference type="NCBI Taxonomy" id="5949"/>
    <lineage>
        <taxon>Eukaryota</taxon>
        <taxon>Sar</taxon>
        <taxon>Alveolata</taxon>
        <taxon>Ciliophora</taxon>
        <taxon>Intramacronucleata</taxon>
        <taxon>Spirotrichea</taxon>
        <taxon>Stichotrichia</taxon>
        <taxon>Sporadotrichida</taxon>
        <taxon>Oxytrichidae</taxon>
        <taxon>Stylonychinae</taxon>
        <taxon>Stylonychia</taxon>
    </lineage>
</organism>
<proteinExistence type="predicted"/>
<protein>
    <submittedName>
        <fullName evidence="1">Uncharacterized protein</fullName>
    </submittedName>
</protein>
<dbReference type="AlphaFoldDB" id="A0A078A8U0"/>
<gene>
    <name evidence="1" type="primary">Contig15799.g772</name>
    <name evidence="1" type="ORF">STYLEM_6926</name>
</gene>
<evidence type="ECO:0000313" key="2">
    <source>
        <dbReference type="Proteomes" id="UP000039865"/>
    </source>
</evidence>
<name>A0A078A8U0_STYLE</name>
<dbReference type="EMBL" id="CCKQ01006635">
    <property type="protein sequence ID" value="CDW77957.1"/>
    <property type="molecule type" value="Genomic_DNA"/>
</dbReference>
<dbReference type="InParanoid" id="A0A078A8U0"/>
<accession>A0A078A8U0</accession>